<evidence type="ECO:0000313" key="3">
    <source>
        <dbReference type="Proteomes" id="UP000030378"/>
    </source>
</evidence>
<dbReference type="InterPro" id="IPR019302">
    <property type="entry name" value="CAP12/PCTIR_TIR_dom"/>
</dbReference>
<evidence type="ECO:0000259" key="1">
    <source>
        <dbReference type="Pfam" id="PF10137"/>
    </source>
</evidence>
<name>A0AAP8PEV0_SERMA</name>
<proteinExistence type="predicted"/>
<protein>
    <submittedName>
        <fullName evidence="2">DNA-binding protein</fullName>
    </submittedName>
</protein>
<feature type="domain" description="CD-NTase-associated protein 12/Pycsar effector protein TIR" evidence="1">
    <location>
        <begin position="138"/>
        <end position="254"/>
    </location>
</feature>
<gene>
    <name evidence="2" type="ORF">MC70_020640</name>
</gene>
<evidence type="ECO:0000313" key="2">
    <source>
        <dbReference type="EMBL" id="PNO64646.1"/>
    </source>
</evidence>
<dbReference type="EMBL" id="JTBC02000011">
    <property type="protein sequence ID" value="PNO64646.1"/>
    <property type="molecule type" value="Genomic_DNA"/>
</dbReference>
<accession>A0AAP8PEV0</accession>
<comment type="caution">
    <text evidence="2">The sequence shown here is derived from an EMBL/GenBank/DDBJ whole genome shotgun (WGS) entry which is preliminary data.</text>
</comment>
<dbReference type="Pfam" id="PF10137">
    <property type="entry name" value="CAP12-PCTIR_TIR"/>
    <property type="match status" value="1"/>
</dbReference>
<dbReference type="GO" id="GO:0050135">
    <property type="term" value="F:NADP+ nucleosidase activity"/>
    <property type="evidence" value="ECO:0007669"/>
    <property type="project" value="InterPro"/>
</dbReference>
<reference evidence="3" key="1">
    <citation type="submission" date="2017-12" db="EMBL/GenBank/DDBJ databases">
        <title>FDA dAtabase for Regulatory Grade micrObial Sequences (FDA-ARGOS): Supporting development and validation of Infectious Disease Dx tests.</title>
        <authorList>
            <person name="Campos J."/>
            <person name="Goldberg B."/>
            <person name="Tallon L."/>
            <person name="Sadzewicz L."/>
            <person name="Sengamalay N."/>
            <person name="Ott S."/>
            <person name="Godinez A."/>
            <person name="Nagaraj S."/>
            <person name="Vavikolanu K."/>
            <person name="Vyas G."/>
            <person name="Nadendla S."/>
            <person name="Aluvathingal J."/>
            <person name="Geyer C."/>
            <person name="Nandy P."/>
            <person name="Hobson J."/>
            <person name="Sichtig H."/>
        </authorList>
    </citation>
    <scope>NUCLEOTIDE SEQUENCE [LARGE SCALE GENOMIC DNA]</scope>
    <source>
        <strain evidence="3">FDAARGOS_79</strain>
    </source>
</reference>
<dbReference type="Proteomes" id="UP000030378">
    <property type="component" value="Unassembled WGS sequence"/>
</dbReference>
<sequence length="281" mass="31508">MFYNTIIEVSDKDKKGNNFRYYDLDNIDLDDIKKHIIYPFLKKETIFIDGRYIDASKINMVKIKQSDKKTSALQDIANASVPRGVFMAYSRTNVLNDTYTTDITKEVLTDAGEFIASSQREKIDASIKNTTNPDNTSVFIVHGRDDLAKTEVARFIEQLGLKAIILHEQDNGGKTIIEKIEEYTNVGYGIVLYTPCDVGSLGNDKSLKPRARQNVVFEHGYLIGKLGRNKVSALVKAQVEIPGDLNGLVYTELDKAGGWKLSIAKELTREGYSIDLNKALL</sequence>
<organism evidence="2 3">
    <name type="scientific">Serratia marcescens</name>
    <dbReference type="NCBI Taxonomy" id="615"/>
    <lineage>
        <taxon>Bacteria</taxon>
        <taxon>Pseudomonadati</taxon>
        <taxon>Pseudomonadota</taxon>
        <taxon>Gammaproteobacteria</taxon>
        <taxon>Enterobacterales</taxon>
        <taxon>Yersiniaceae</taxon>
        <taxon>Serratia</taxon>
    </lineage>
</organism>
<dbReference type="RefSeq" id="WP_102985315.1">
    <property type="nucleotide sequence ID" value="NZ_JTBC02000011.1"/>
</dbReference>
<dbReference type="AlphaFoldDB" id="A0AAP8PEV0"/>
<dbReference type="GO" id="GO:0003677">
    <property type="term" value="F:DNA binding"/>
    <property type="evidence" value="ECO:0007669"/>
    <property type="project" value="UniProtKB-KW"/>
</dbReference>
<keyword evidence="2" id="KW-0238">DNA-binding</keyword>